<dbReference type="GeneID" id="64633850"/>
<organism evidence="2 3">
    <name type="scientific">Suillus subaureus</name>
    <dbReference type="NCBI Taxonomy" id="48587"/>
    <lineage>
        <taxon>Eukaryota</taxon>
        <taxon>Fungi</taxon>
        <taxon>Dikarya</taxon>
        <taxon>Basidiomycota</taxon>
        <taxon>Agaricomycotina</taxon>
        <taxon>Agaricomycetes</taxon>
        <taxon>Agaricomycetidae</taxon>
        <taxon>Boletales</taxon>
        <taxon>Suillineae</taxon>
        <taxon>Suillaceae</taxon>
        <taxon>Suillus</taxon>
    </lineage>
</organism>
<name>A0A9P7JFE1_9AGAM</name>
<comment type="caution">
    <text evidence="2">The sequence shown here is derived from an EMBL/GenBank/DDBJ whole genome shotgun (WGS) entry which is preliminary data.</text>
</comment>
<reference evidence="2" key="1">
    <citation type="journal article" date="2020" name="New Phytol.">
        <title>Comparative genomics reveals dynamic genome evolution in host specialist ectomycorrhizal fungi.</title>
        <authorList>
            <person name="Lofgren L.A."/>
            <person name="Nguyen N.H."/>
            <person name="Vilgalys R."/>
            <person name="Ruytinx J."/>
            <person name="Liao H.L."/>
            <person name="Branco S."/>
            <person name="Kuo A."/>
            <person name="LaButti K."/>
            <person name="Lipzen A."/>
            <person name="Andreopoulos W."/>
            <person name="Pangilinan J."/>
            <person name="Riley R."/>
            <person name="Hundley H."/>
            <person name="Na H."/>
            <person name="Barry K."/>
            <person name="Grigoriev I.V."/>
            <person name="Stajich J.E."/>
            <person name="Kennedy P.G."/>
        </authorList>
    </citation>
    <scope>NUCLEOTIDE SEQUENCE</scope>
    <source>
        <strain evidence="2">MN1</strain>
    </source>
</reference>
<dbReference type="RefSeq" id="XP_041194771.1">
    <property type="nucleotide sequence ID" value="XM_041339834.1"/>
</dbReference>
<dbReference type="OrthoDB" id="3260017at2759"/>
<dbReference type="EMBL" id="JABBWG010000010">
    <property type="protein sequence ID" value="KAG1819094.1"/>
    <property type="molecule type" value="Genomic_DNA"/>
</dbReference>
<keyword evidence="3" id="KW-1185">Reference proteome</keyword>
<dbReference type="AlphaFoldDB" id="A0A9P7JFE1"/>
<evidence type="ECO:0000313" key="2">
    <source>
        <dbReference type="EMBL" id="KAG1819094.1"/>
    </source>
</evidence>
<sequence length="122" mass="12960">MSEPEAQCALNPDGSLKDTKDIIFYNDPDDAIPVSTPSSAQPPTDAFSVLLQTGCKPVPLTAVRKKVALQLSTPLLDNEDSHAAGANMDIDTDHSAGQSDEAEDKNVPAPEDEPEDLQDTTI</sequence>
<evidence type="ECO:0000313" key="3">
    <source>
        <dbReference type="Proteomes" id="UP000807769"/>
    </source>
</evidence>
<feature type="compositionally biased region" description="Acidic residues" evidence="1">
    <location>
        <begin position="110"/>
        <end position="122"/>
    </location>
</feature>
<evidence type="ECO:0000256" key="1">
    <source>
        <dbReference type="SAM" id="MobiDB-lite"/>
    </source>
</evidence>
<gene>
    <name evidence="2" type="ORF">BJ212DRAFT_1479210</name>
</gene>
<dbReference type="Proteomes" id="UP000807769">
    <property type="component" value="Unassembled WGS sequence"/>
</dbReference>
<feature type="region of interest" description="Disordered" evidence="1">
    <location>
        <begin position="75"/>
        <end position="122"/>
    </location>
</feature>
<accession>A0A9P7JFE1</accession>
<protein>
    <submittedName>
        <fullName evidence="2">Uncharacterized protein</fullName>
    </submittedName>
</protein>
<proteinExistence type="predicted"/>